<sequence>MNKFQRFLFFLPAIALVACENAQPETKEEVVLDAIACCVPPSEDEVKEIIVSAEAGDIDAIRRVASFYTLRDDQDAESEALRWLELAASKGASADADKLVMFHLSRGECEAAQISYSRLTASVDDYPMPGGSRDESVADCFERPIGEGTWSTRRKAAS</sequence>
<dbReference type="Proteomes" id="UP000432727">
    <property type="component" value="Unassembled WGS sequence"/>
</dbReference>
<dbReference type="AlphaFoldDB" id="A0A6I4TNA2"/>
<reference evidence="1 2" key="1">
    <citation type="submission" date="2019-12" db="EMBL/GenBank/DDBJ databases">
        <title>Genomic-based taxomic classification of the family Erythrobacteraceae.</title>
        <authorList>
            <person name="Xu L."/>
        </authorList>
    </citation>
    <scope>NUCLEOTIDE SEQUENCE [LARGE SCALE GENOMIC DNA]</scope>
    <source>
        <strain evidence="1 2">JCM 12189</strain>
    </source>
</reference>
<comment type="caution">
    <text evidence="1">The sequence shown here is derived from an EMBL/GenBank/DDBJ whole genome shotgun (WGS) entry which is preliminary data.</text>
</comment>
<protein>
    <recommendedName>
        <fullName evidence="3">Sel1 repeat family protein</fullName>
    </recommendedName>
</protein>
<gene>
    <name evidence="1" type="ORF">GRI34_13095</name>
</gene>
<organism evidence="1 2">
    <name type="scientific">Qipengyuania aquimaris</name>
    <dbReference type="NCBI Taxonomy" id="255984"/>
    <lineage>
        <taxon>Bacteria</taxon>
        <taxon>Pseudomonadati</taxon>
        <taxon>Pseudomonadota</taxon>
        <taxon>Alphaproteobacteria</taxon>
        <taxon>Sphingomonadales</taxon>
        <taxon>Erythrobacteraceae</taxon>
        <taxon>Qipengyuania</taxon>
    </lineage>
</organism>
<dbReference type="EMBL" id="WTYI01000001">
    <property type="protein sequence ID" value="MXO97352.1"/>
    <property type="molecule type" value="Genomic_DNA"/>
</dbReference>
<evidence type="ECO:0000313" key="2">
    <source>
        <dbReference type="Proteomes" id="UP000432727"/>
    </source>
</evidence>
<name>A0A6I4TNA2_9SPHN</name>
<proteinExistence type="predicted"/>
<accession>A0A6I4TNA2</accession>
<evidence type="ECO:0000313" key="1">
    <source>
        <dbReference type="EMBL" id="MXO97352.1"/>
    </source>
</evidence>
<keyword evidence="2" id="KW-1185">Reference proteome</keyword>
<dbReference type="PROSITE" id="PS51257">
    <property type="entry name" value="PROKAR_LIPOPROTEIN"/>
    <property type="match status" value="1"/>
</dbReference>
<evidence type="ECO:0008006" key="3">
    <source>
        <dbReference type="Google" id="ProtNLM"/>
    </source>
</evidence>
<dbReference type="RefSeq" id="WP_160596310.1">
    <property type="nucleotide sequence ID" value="NZ_WTYI01000001.1"/>
</dbReference>